<dbReference type="GO" id="GO:0003697">
    <property type="term" value="F:single-stranded DNA binding"/>
    <property type="evidence" value="ECO:0007669"/>
    <property type="project" value="UniProtKB-UniRule"/>
</dbReference>
<evidence type="ECO:0000256" key="1">
    <source>
        <dbReference type="ARBA" id="ARBA00004496"/>
    </source>
</evidence>
<dbReference type="InterPro" id="IPR018078">
    <property type="entry name" value="DNA-binding_RecF_CS"/>
</dbReference>
<gene>
    <name evidence="9" type="primary">recF</name>
    <name evidence="12" type="ORF">AtDm6_3040</name>
</gene>
<dbReference type="NCBIfam" id="TIGR00611">
    <property type="entry name" value="recf"/>
    <property type="match status" value="1"/>
</dbReference>
<dbReference type="GO" id="GO:0005737">
    <property type="term" value="C:cytoplasm"/>
    <property type="evidence" value="ECO:0007669"/>
    <property type="project" value="UniProtKB-SubCell"/>
</dbReference>
<keyword evidence="9" id="KW-0742">SOS response</keyword>
<evidence type="ECO:0000256" key="7">
    <source>
        <dbReference type="ARBA" id="ARBA00022840"/>
    </source>
</evidence>
<evidence type="ECO:0000259" key="11">
    <source>
        <dbReference type="SMART" id="SM00382"/>
    </source>
</evidence>
<keyword evidence="4 9" id="KW-0963">Cytoplasm</keyword>
<feature type="binding site" evidence="9">
    <location>
        <begin position="31"/>
        <end position="38"/>
    </location>
    <ligand>
        <name>ATP</name>
        <dbReference type="ChEBI" id="CHEBI:30616"/>
    </ligand>
</feature>
<dbReference type="InterPro" id="IPR042174">
    <property type="entry name" value="RecF_2"/>
</dbReference>
<keyword evidence="5 9" id="KW-0235">DNA replication</keyword>
<dbReference type="GO" id="GO:0000731">
    <property type="term" value="P:DNA synthesis involved in DNA repair"/>
    <property type="evidence" value="ECO:0007669"/>
    <property type="project" value="TreeGrafter"/>
</dbReference>
<evidence type="ECO:0000256" key="5">
    <source>
        <dbReference type="ARBA" id="ARBA00022705"/>
    </source>
</evidence>
<accession>A0A094YL94</accession>
<evidence type="ECO:0000256" key="4">
    <source>
        <dbReference type="ARBA" id="ARBA00022490"/>
    </source>
</evidence>
<protein>
    <recommendedName>
        <fullName evidence="3 9">DNA replication and repair protein RecF</fullName>
    </recommendedName>
</protein>
<evidence type="ECO:0000256" key="9">
    <source>
        <dbReference type="HAMAP-Rule" id="MF_00365"/>
    </source>
</evidence>
<name>A0A094YL94_9PROT</name>
<dbReference type="GO" id="GO:0006302">
    <property type="term" value="P:double-strand break repair"/>
    <property type="evidence" value="ECO:0007669"/>
    <property type="project" value="TreeGrafter"/>
</dbReference>
<dbReference type="Gene3D" id="1.20.1050.90">
    <property type="entry name" value="RecF/RecN/SMC, N-terminal domain"/>
    <property type="match status" value="1"/>
</dbReference>
<keyword evidence="9" id="KW-0227">DNA damage</keyword>
<organism evidence="12 13">
    <name type="scientific">Acetobacter tropicalis</name>
    <dbReference type="NCBI Taxonomy" id="104102"/>
    <lineage>
        <taxon>Bacteria</taxon>
        <taxon>Pseudomonadati</taxon>
        <taxon>Pseudomonadota</taxon>
        <taxon>Alphaproteobacteria</taxon>
        <taxon>Acetobacterales</taxon>
        <taxon>Acetobacteraceae</taxon>
        <taxon>Acetobacter</taxon>
    </lineage>
</organism>
<comment type="function">
    <text evidence="9">The RecF protein is involved in DNA metabolism; it is required for DNA replication and normal SOS inducibility. RecF binds preferentially to single-stranded, linear DNA. It also seems to bind ATP.</text>
</comment>
<dbReference type="Proteomes" id="UP000029448">
    <property type="component" value="Unassembled WGS sequence"/>
</dbReference>
<evidence type="ECO:0000256" key="2">
    <source>
        <dbReference type="ARBA" id="ARBA00008016"/>
    </source>
</evidence>
<dbReference type="GeneID" id="89476719"/>
<evidence type="ECO:0000256" key="8">
    <source>
        <dbReference type="ARBA" id="ARBA00023125"/>
    </source>
</evidence>
<dbReference type="Gene3D" id="3.40.50.300">
    <property type="entry name" value="P-loop containing nucleotide triphosphate hydrolases"/>
    <property type="match status" value="1"/>
</dbReference>
<keyword evidence="6 9" id="KW-0547">Nucleotide-binding</keyword>
<dbReference type="PANTHER" id="PTHR32182:SF0">
    <property type="entry name" value="DNA REPLICATION AND REPAIR PROTEIN RECF"/>
    <property type="match status" value="1"/>
</dbReference>
<dbReference type="InterPro" id="IPR003593">
    <property type="entry name" value="AAA+_ATPase"/>
</dbReference>
<feature type="region of interest" description="Disordered" evidence="10">
    <location>
        <begin position="247"/>
        <end position="270"/>
    </location>
</feature>
<dbReference type="GO" id="GO:0006260">
    <property type="term" value="P:DNA replication"/>
    <property type="evidence" value="ECO:0007669"/>
    <property type="project" value="UniProtKB-UniRule"/>
</dbReference>
<dbReference type="EMBL" id="JOKM01000102">
    <property type="protein sequence ID" value="KGB21404.1"/>
    <property type="molecule type" value="Genomic_DNA"/>
</dbReference>
<feature type="domain" description="AAA+ ATPase" evidence="11">
    <location>
        <begin position="23"/>
        <end position="364"/>
    </location>
</feature>
<dbReference type="STRING" id="104102.AtDm6_3040"/>
<comment type="similarity">
    <text evidence="2 9">Belongs to the RecF family.</text>
</comment>
<dbReference type="PANTHER" id="PTHR32182">
    <property type="entry name" value="DNA REPLICATION AND REPAIR PROTEIN RECF"/>
    <property type="match status" value="1"/>
</dbReference>
<dbReference type="InterPro" id="IPR001238">
    <property type="entry name" value="DNA-binding_RecF"/>
</dbReference>
<dbReference type="PROSITE" id="PS00617">
    <property type="entry name" value="RECF_1"/>
    <property type="match status" value="1"/>
</dbReference>
<dbReference type="PATRIC" id="fig|104102.7.peg.3002"/>
<evidence type="ECO:0000256" key="10">
    <source>
        <dbReference type="SAM" id="MobiDB-lite"/>
    </source>
</evidence>
<evidence type="ECO:0000313" key="13">
    <source>
        <dbReference type="Proteomes" id="UP000029448"/>
    </source>
</evidence>
<dbReference type="GO" id="GO:0005524">
    <property type="term" value="F:ATP binding"/>
    <property type="evidence" value="ECO:0007669"/>
    <property type="project" value="UniProtKB-UniRule"/>
</dbReference>
<comment type="caution">
    <text evidence="12">The sequence shown here is derived from an EMBL/GenBank/DDBJ whole genome shotgun (WGS) entry which is preliminary data.</text>
</comment>
<reference evidence="12 13" key="1">
    <citation type="submission" date="2014-06" db="EMBL/GenBank/DDBJ databases">
        <title>Functional and comparative genomic analyses of the Drosophila gut microbiota identify candidate symbiosis factors.</title>
        <authorList>
            <person name="Newell P.D."/>
            <person name="Chaston J.M."/>
            <person name="Douglas A.E."/>
        </authorList>
    </citation>
    <scope>NUCLEOTIDE SEQUENCE [LARGE SCALE GENOMIC DNA]</scope>
    <source>
        <strain evidence="12 13">DmCS_006</strain>
    </source>
</reference>
<dbReference type="RefSeq" id="WP_035381913.1">
    <property type="nucleotide sequence ID" value="NZ_JACAOJ010000011.1"/>
</dbReference>
<dbReference type="AlphaFoldDB" id="A0A094YL94"/>
<dbReference type="InterPro" id="IPR003395">
    <property type="entry name" value="RecF/RecN/SMC_N"/>
</dbReference>
<dbReference type="GO" id="GO:0009432">
    <property type="term" value="P:SOS response"/>
    <property type="evidence" value="ECO:0007669"/>
    <property type="project" value="UniProtKB-UniRule"/>
</dbReference>
<keyword evidence="7 9" id="KW-0067">ATP-binding</keyword>
<dbReference type="SMART" id="SM00382">
    <property type="entry name" value="AAA"/>
    <property type="match status" value="1"/>
</dbReference>
<dbReference type="InterPro" id="IPR027417">
    <property type="entry name" value="P-loop_NTPase"/>
</dbReference>
<evidence type="ECO:0000256" key="6">
    <source>
        <dbReference type="ARBA" id="ARBA00022741"/>
    </source>
</evidence>
<dbReference type="Pfam" id="PF02463">
    <property type="entry name" value="SMC_N"/>
    <property type="match status" value="1"/>
</dbReference>
<evidence type="ECO:0000256" key="3">
    <source>
        <dbReference type="ARBA" id="ARBA00020170"/>
    </source>
</evidence>
<proteinExistence type="inferred from homology"/>
<comment type="subcellular location">
    <subcellularLocation>
        <location evidence="1 9">Cytoplasm</location>
    </subcellularLocation>
</comment>
<keyword evidence="9" id="KW-0234">DNA repair</keyword>
<dbReference type="SUPFAM" id="SSF52540">
    <property type="entry name" value="P-loop containing nucleoside triphosphate hydrolases"/>
    <property type="match status" value="1"/>
</dbReference>
<keyword evidence="8 9" id="KW-0238">DNA-binding</keyword>
<sequence>MPRLLKLTLTHFRNYTRLIWSPERPLVVLTGENGSGKTNLLEALSLLAPGRGLRRASLTELAQSGETEWGVSARLLQNAETLDLATGVTAGNATSKRTYLLNGRVARTQGIIDEALSAVWITPQMDRLFSEGASGRRRFLDRLVMGVTPDHTRQLLAYDRAMTQRNKLLQTRYSEQSWLSGLEASMARHAIAIAAARADLVQHLNQFSQTSLGEFPAATLVLDCELTKQLEHHPALGVEDWFREQLSSTREQDRERGRTTRGPHRSDFSLSDFTTGQLAATASTGQQKSMLLGVVLAHARLVTDHRGTAPLLLLDEPLVHLDQKRRGALMENLRSFDTTAILTGTDTAPFAPLQDTAQFISLKSGDFLP</sequence>
<dbReference type="HAMAP" id="MF_00365">
    <property type="entry name" value="RecF"/>
    <property type="match status" value="1"/>
</dbReference>
<keyword evidence="13" id="KW-1185">Reference proteome</keyword>
<evidence type="ECO:0000313" key="12">
    <source>
        <dbReference type="EMBL" id="KGB21404.1"/>
    </source>
</evidence>